<name>A0AAV6FTZ8_9TELE</name>
<evidence type="ECO:0000313" key="6">
    <source>
        <dbReference type="Proteomes" id="UP000823561"/>
    </source>
</evidence>
<evidence type="ECO:0000256" key="2">
    <source>
        <dbReference type="ARBA" id="ARBA00022734"/>
    </source>
</evidence>
<dbReference type="Gene3D" id="2.100.10.30">
    <property type="entry name" value="Jacalin-like lectin domain"/>
    <property type="match status" value="1"/>
</dbReference>
<feature type="domain" description="Jacalin-type lectin" evidence="4">
    <location>
        <begin position="21"/>
        <end position="154"/>
    </location>
</feature>
<comment type="caution">
    <text evidence="5">The sequence shown here is derived from an EMBL/GenBank/DDBJ whole genome shotgun (WGS) entry which is preliminary data.</text>
</comment>
<dbReference type="GO" id="GO:0030246">
    <property type="term" value="F:carbohydrate binding"/>
    <property type="evidence" value="ECO:0007669"/>
    <property type="project" value="UniProtKB-KW"/>
</dbReference>
<dbReference type="Pfam" id="PF01419">
    <property type="entry name" value="Jacalin"/>
    <property type="match status" value="1"/>
</dbReference>
<keyword evidence="6" id="KW-1185">Reference proteome</keyword>
<accession>A0AAV6FTZ8</accession>
<reference evidence="5" key="1">
    <citation type="submission" date="2020-10" db="EMBL/GenBank/DDBJ databases">
        <title>Chromosome-scale genome assembly of the Allis shad, Alosa alosa.</title>
        <authorList>
            <person name="Margot Z."/>
            <person name="Christophe K."/>
            <person name="Cabau C."/>
            <person name="Louis A."/>
            <person name="Berthelot C."/>
            <person name="Parey E."/>
            <person name="Roest Crollius H."/>
            <person name="Montfort J."/>
            <person name="Robinson-Rechavi M."/>
            <person name="Bucao C."/>
            <person name="Bouchez O."/>
            <person name="Gislard M."/>
            <person name="Lluch J."/>
            <person name="Milhes M."/>
            <person name="Lampietro C."/>
            <person name="Lopez Roques C."/>
            <person name="Donnadieu C."/>
            <person name="Braasch I."/>
            <person name="Desvignes T."/>
            <person name="Postlethwait J."/>
            <person name="Bobe J."/>
            <person name="Guiguen Y."/>
        </authorList>
    </citation>
    <scope>NUCLEOTIDE SEQUENCE</scope>
    <source>
        <strain evidence="5">M-15738</strain>
        <tissue evidence="5">Blood</tissue>
    </source>
</reference>
<evidence type="ECO:0000256" key="3">
    <source>
        <dbReference type="SAM" id="SignalP"/>
    </source>
</evidence>
<dbReference type="PROSITE" id="PS51752">
    <property type="entry name" value="JACALIN_LECTIN"/>
    <property type="match status" value="1"/>
</dbReference>
<keyword evidence="1 3" id="KW-0732">Signal</keyword>
<dbReference type="InterPro" id="IPR001229">
    <property type="entry name" value="Jacalin-like_lectin_dom"/>
</dbReference>
<feature type="chain" id="PRO_5043585598" description="Jacalin-type lectin domain-containing protein" evidence="3">
    <location>
        <begin position="17"/>
        <end position="165"/>
    </location>
</feature>
<sequence length="165" mass="17740">MRTLLVFSVLLAAVWADPSGFSFSPAVGSGSGTSYTLSGEGRITAVRLWDSGSYIIGLRVRYGFAWLQLAGNTGGIEQEFELFDGEFIVQVSGKFSTYIQSLLIVTNRGRSIIAGQPSGTTFNMYPTHPMAELRFLSGRYNGAGITSIATHWAILPNMAVNGTSD</sequence>
<dbReference type="InterPro" id="IPR036404">
    <property type="entry name" value="Jacalin-like_lectin_dom_sf"/>
</dbReference>
<evidence type="ECO:0000313" key="5">
    <source>
        <dbReference type="EMBL" id="KAG5264966.1"/>
    </source>
</evidence>
<feature type="signal peptide" evidence="3">
    <location>
        <begin position="1"/>
        <end position="16"/>
    </location>
</feature>
<dbReference type="InterPro" id="IPR052321">
    <property type="entry name" value="PolyBind_ProtTraffic"/>
</dbReference>
<dbReference type="SMART" id="SM00915">
    <property type="entry name" value="Jacalin"/>
    <property type="match status" value="1"/>
</dbReference>
<proteinExistence type="predicted"/>
<evidence type="ECO:0000259" key="4">
    <source>
        <dbReference type="PROSITE" id="PS51752"/>
    </source>
</evidence>
<dbReference type="Proteomes" id="UP000823561">
    <property type="component" value="Chromosome 20"/>
</dbReference>
<dbReference type="PANTHER" id="PTHR33589">
    <property type="entry name" value="OS11G0524900 PROTEIN"/>
    <property type="match status" value="1"/>
</dbReference>
<protein>
    <recommendedName>
        <fullName evidence="4">Jacalin-type lectin domain-containing protein</fullName>
    </recommendedName>
</protein>
<evidence type="ECO:0000256" key="1">
    <source>
        <dbReference type="ARBA" id="ARBA00022729"/>
    </source>
</evidence>
<gene>
    <name evidence="5" type="ORF">AALO_G00259950</name>
</gene>
<dbReference type="EMBL" id="JADWDJ010000020">
    <property type="protein sequence ID" value="KAG5264966.1"/>
    <property type="molecule type" value="Genomic_DNA"/>
</dbReference>
<keyword evidence="2" id="KW-0430">Lectin</keyword>
<dbReference type="AlphaFoldDB" id="A0AAV6FTZ8"/>
<dbReference type="SUPFAM" id="SSF51101">
    <property type="entry name" value="Mannose-binding lectins"/>
    <property type="match status" value="1"/>
</dbReference>
<dbReference type="PANTHER" id="PTHR33589:SF3">
    <property type="entry name" value="ZYMOGEN GRANULE MEMBRANE PROTEIN 16-LIKE"/>
    <property type="match status" value="1"/>
</dbReference>
<organism evidence="5 6">
    <name type="scientific">Alosa alosa</name>
    <name type="common">allis shad</name>
    <dbReference type="NCBI Taxonomy" id="278164"/>
    <lineage>
        <taxon>Eukaryota</taxon>
        <taxon>Metazoa</taxon>
        <taxon>Chordata</taxon>
        <taxon>Craniata</taxon>
        <taxon>Vertebrata</taxon>
        <taxon>Euteleostomi</taxon>
        <taxon>Actinopterygii</taxon>
        <taxon>Neopterygii</taxon>
        <taxon>Teleostei</taxon>
        <taxon>Clupei</taxon>
        <taxon>Clupeiformes</taxon>
        <taxon>Clupeoidei</taxon>
        <taxon>Clupeidae</taxon>
        <taxon>Alosa</taxon>
    </lineage>
</organism>